<sequence length="45" mass="5584">MERRFAWLQNFQRLVTRYEVEVEVEVENFLGFLHLGRILILSRQF</sequence>
<organism evidence="1 2">
    <name type="scientific">Corallococcus exercitus</name>
    <dbReference type="NCBI Taxonomy" id="2316736"/>
    <lineage>
        <taxon>Bacteria</taxon>
        <taxon>Pseudomonadati</taxon>
        <taxon>Myxococcota</taxon>
        <taxon>Myxococcia</taxon>
        <taxon>Myxococcales</taxon>
        <taxon>Cystobacterineae</taxon>
        <taxon>Myxococcaceae</taxon>
        <taxon>Corallococcus</taxon>
    </lineage>
</organism>
<evidence type="ECO:0008006" key="3">
    <source>
        <dbReference type="Google" id="ProtNLM"/>
    </source>
</evidence>
<evidence type="ECO:0000313" key="1">
    <source>
        <dbReference type="EMBL" id="NOK07692.1"/>
    </source>
</evidence>
<accession>A0A7Y4NB11</accession>
<name>A0A7Y4NB11_9BACT</name>
<dbReference type="EMBL" id="JABFJW010000005">
    <property type="protein sequence ID" value="NOK07692.1"/>
    <property type="molecule type" value="Genomic_DNA"/>
</dbReference>
<gene>
    <name evidence="1" type="ORF">HNS30_01330</name>
</gene>
<protein>
    <recommendedName>
        <fullName evidence="3">Transposase DDE domain-containing protein</fullName>
    </recommendedName>
</protein>
<dbReference type="AlphaFoldDB" id="A0A7Y4NB11"/>
<reference evidence="1 2" key="1">
    <citation type="submission" date="2020-05" db="EMBL/GenBank/DDBJ databases">
        <authorList>
            <person name="Whitworth D."/>
        </authorList>
    </citation>
    <scope>NUCLEOTIDE SEQUENCE [LARGE SCALE GENOMIC DNA]</scope>
    <source>
        <strain evidence="1 2">CA046A</strain>
    </source>
</reference>
<proteinExistence type="predicted"/>
<dbReference type="Proteomes" id="UP000528460">
    <property type="component" value="Unassembled WGS sequence"/>
</dbReference>
<comment type="caution">
    <text evidence="1">The sequence shown here is derived from an EMBL/GenBank/DDBJ whole genome shotgun (WGS) entry which is preliminary data.</text>
</comment>
<evidence type="ECO:0000313" key="2">
    <source>
        <dbReference type="Proteomes" id="UP000528460"/>
    </source>
</evidence>